<dbReference type="STRING" id="1246637.MTBBW1_1010002"/>
<accession>A0A1W1H4T0</accession>
<dbReference type="InterPro" id="IPR010827">
    <property type="entry name" value="BamA/TamA_POTRA"/>
</dbReference>
<sequence>MLRYILIVPFFLFFSCFSAYAGEKPRIGIFPFEIYAPSSMDYLRQSIPVMIRDHLELDGAEIVLLDYENLVKSDVISEADMESEVESDIVDKSKSEVKVEVKSKSEAKVEAKSKSDVENEKFELGNIDYKSFQNLGLEKGLDYVLWGSLFTAGGDISIDIRLLNVLSFQEPVSFFGRAKAIENLFAAVTTICKEVGSEIFNRQMIGSVIVKGNVRIESDAVLRAVDVKPGDAFNPMAISRDLKKIFEMGYFEDVRVESEKKEKGIELVFLLWKNPA</sequence>
<dbReference type="GO" id="GO:0019867">
    <property type="term" value="C:outer membrane"/>
    <property type="evidence" value="ECO:0007669"/>
    <property type="project" value="InterPro"/>
</dbReference>
<dbReference type="InterPro" id="IPR034746">
    <property type="entry name" value="POTRA"/>
</dbReference>
<evidence type="ECO:0000259" key="3">
    <source>
        <dbReference type="PROSITE" id="PS51779"/>
    </source>
</evidence>
<name>A0A1W1H4T0_9BACT</name>
<evidence type="ECO:0000256" key="1">
    <source>
        <dbReference type="ARBA" id="ARBA00004370"/>
    </source>
</evidence>
<dbReference type="PROSITE" id="PS51257">
    <property type="entry name" value="PROKAR_LIPOPROTEIN"/>
    <property type="match status" value="1"/>
</dbReference>
<feature type="domain" description="POTRA" evidence="3">
    <location>
        <begin position="203"/>
        <end position="274"/>
    </location>
</feature>
<comment type="subcellular location">
    <subcellularLocation>
        <location evidence="1">Membrane</location>
    </subcellularLocation>
</comment>
<dbReference type="EMBL" id="FWEV01000004">
    <property type="protein sequence ID" value="SLM27454.1"/>
    <property type="molecule type" value="Genomic_DNA"/>
</dbReference>
<evidence type="ECO:0000256" key="2">
    <source>
        <dbReference type="ARBA" id="ARBA00023136"/>
    </source>
</evidence>
<organism evidence="4 5">
    <name type="scientific">Desulfamplus magnetovallimortis</name>
    <dbReference type="NCBI Taxonomy" id="1246637"/>
    <lineage>
        <taxon>Bacteria</taxon>
        <taxon>Pseudomonadati</taxon>
        <taxon>Thermodesulfobacteriota</taxon>
        <taxon>Desulfobacteria</taxon>
        <taxon>Desulfobacterales</taxon>
        <taxon>Desulfobacteraceae</taxon>
        <taxon>Desulfamplus</taxon>
    </lineage>
</organism>
<keyword evidence="5" id="KW-1185">Reference proteome</keyword>
<protein>
    <recommendedName>
        <fullName evidence="3">POTRA domain-containing protein</fullName>
    </recommendedName>
</protein>
<dbReference type="Proteomes" id="UP000191931">
    <property type="component" value="Unassembled WGS sequence"/>
</dbReference>
<dbReference type="Pfam" id="PF07244">
    <property type="entry name" value="POTRA"/>
    <property type="match status" value="1"/>
</dbReference>
<evidence type="ECO:0000313" key="4">
    <source>
        <dbReference type="EMBL" id="SLM27454.1"/>
    </source>
</evidence>
<dbReference type="AlphaFoldDB" id="A0A1W1H4T0"/>
<dbReference type="RefSeq" id="WP_245809351.1">
    <property type="nucleotide sequence ID" value="NZ_LT828544.1"/>
</dbReference>
<gene>
    <name evidence="4" type="ORF">MTBBW1_1010002</name>
</gene>
<reference evidence="4 5" key="1">
    <citation type="submission" date="2017-03" db="EMBL/GenBank/DDBJ databases">
        <authorList>
            <person name="Afonso C.L."/>
            <person name="Miller P.J."/>
            <person name="Scott M.A."/>
            <person name="Spackman E."/>
            <person name="Goraichik I."/>
            <person name="Dimitrov K.M."/>
            <person name="Suarez D.L."/>
            <person name="Swayne D.E."/>
        </authorList>
    </citation>
    <scope>NUCLEOTIDE SEQUENCE [LARGE SCALE GENOMIC DNA]</scope>
    <source>
        <strain evidence="4">PRJEB14757</strain>
    </source>
</reference>
<proteinExistence type="predicted"/>
<dbReference type="Gene3D" id="3.10.20.310">
    <property type="entry name" value="membrane protein fhac"/>
    <property type="match status" value="1"/>
</dbReference>
<evidence type="ECO:0000313" key="5">
    <source>
        <dbReference type="Proteomes" id="UP000191931"/>
    </source>
</evidence>
<dbReference type="PROSITE" id="PS51779">
    <property type="entry name" value="POTRA"/>
    <property type="match status" value="1"/>
</dbReference>
<keyword evidence="2" id="KW-0472">Membrane</keyword>